<dbReference type="SUPFAM" id="SSF50156">
    <property type="entry name" value="PDZ domain-like"/>
    <property type="match status" value="1"/>
</dbReference>
<evidence type="ECO:0000256" key="1">
    <source>
        <dbReference type="SAM" id="SignalP"/>
    </source>
</evidence>
<keyword evidence="4" id="KW-1185">Reference proteome</keyword>
<protein>
    <submittedName>
        <fullName evidence="3">PDZ domain-containing protein</fullName>
    </submittedName>
</protein>
<dbReference type="PROSITE" id="PS50106">
    <property type="entry name" value="PDZ"/>
    <property type="match status" value="1"/>
</dbReference>
<dbReference type="SMART" id="SM00228">
    <property type="entry name" value="PDZ"/>
    <property type="match status" value="1"/>
</dbReference>
<evidence type="ECO:0000313" key="3">
    <source>
        <dbReference type="EMBL" id="MCK7594528.1"/>
    </source>
</evidence>
<sequence>MSRLSWLCLAALVAVGPSMAAESEVERQVADEVEAALLRLAESGALAETGRSLSIEREPRVRYELGAVVEIDTASGEAPIVAITPGGSAERMGLRVGDRILAINDLDLTRSEDPGADFARSTARAQGRLRLVVRRGERRLELAGSAERVLVPGFRLRIEQPDLNSTGVEPLR</sequence>
<feature type="chain" id="PRO_5045483926" evidence="1">
    <location>
        <begin position="21"/>
        <end position="172"/>
    </location>
</feature>
<name>A0ABT0GJ14_9GAMM</name>
<dbReference type="EMBL" id="JALNMH010000010">
    <property type="protein sequence ID" value="MCK7594528.1"/>
    <property type="molecule type" value="Genomic_DNA"/>
</dbReference>
<reference evidence="3" key="1">
    <citation type="submission" date="2022-04" db="EMBL/GenBank/DDBJ databases">
        <title>Lysobacter sp. CAU 1642 isolated from sea sand.</title>
        <authorList>
            <person name="Kim W."/>
        </authorList>
    </citation>
    <scope>NUCLEOTIDE SEQUENCE</scope>
    <source>
        <strain evidence="3">CAU 1642</strain>
    </source>
</reference>
<evidence type="ECO:0000259" key="2">
    <source>
        <dbReference type="PROSITE" id="PS50106"/>
    </source>
</evidence>
<keyword evidence="1" id="KW-0732">Signal</keyword>
<dbReference type="RefSeq" id="WP_248209967.1">
    <property type="nucleotide sequence ID" value="NZ_JALNMH010000010.1"/>
</dbReference>
<evidence type="ECO:0000313" key="4">
    <source>
        <dbReference type="Proteomes" id="UP001431449"/>
    </source>
</evidence>
<dbReference type="Pfam" id="PF17820">
    <property type="entry name" value="PDZ_6"/>
    <property type="match status" value="1"/>
</dbReference>
<dbReference type="InterPro" id="IPR001478">
    <property type="entry name" value="PDZ"/>
</dbReference>
<dbReference type="InterPro" id="IPR041489">
    <property type="entry name" value="PDZ_6"/>
</dbReference>
<comment type="caution">
    <text evidence="3">The sequence shown here is derived from an EMBL/GenBank/DDBJ whole genome shotgun (WGS) entry which is preliminary data.</text>
</comment>
<dbReference type="Proteomes" id="UP001431449">
    <property type="component" value="Unassembled WGS sequence"/>
</dbReference>
<dbReference type="Gene3D" id="2.30.42.10">
    <property type="match status" value="1"/>
</dbReference>
<gene>
    <name evidence="3" type="ORF">M0G41_12705</name>
</gene>
<accession>A0ABT0GJ14</accession>
<feature type="domain" description="PDZ" evidence="2">
    <location>
        <begin position="52"/>
        <end position="137"/>
    </location>
</feature>
<organism evidence="3 4">
    <name type="scientific">Pseudomarimonas salicorniae</name>
    <dbReference type="NCBI Taxonomy" id="2933270"/>
    <lineage>
        <taxon>Bacteria</taxon>
        <taxon>Pseudomonadati</taxon>
        <taxon>Pseudomonadota</taxon>
        <taxon>Gammaproteobacteria</taxon>
        <taxon>Lysobacterales</taxon>
        <taxon>Lysobacteraceae</taxon>
        <taxon>Pseudomarimonas</taxon>
    </lineage>
</organism>
<dbReference type="InterPro" id="IPR036034">
    <property type="entry name" value="PDZ_sf"/>
</dbReference>
<proteinExistence type="predicted"/>
<feature type="signal peptide" evidence="1">
    <location>
        <begin position="1"/>
        <end position="20"/>
    </location>
</feature>